<dbReference type="SUPFAM" id="SSF141868">
    <property type="entry name" value="EAL domain-like"/>
    <property type="match status" value="1"/>
</dbReference>
<dbReference type="SUPFAM" id="SSF55073">
    <property type="entry name" value="Nucleotide cyclase"/>
    <property type="match status" value="1"/>
</dbReference>
<dbReference type="InterPro" id="IPR052155">
    <property type="entry name" value="Biofilm_reg_signaling"/>
</dbReference>
<dbReference type="PANTHER" id="PTHR44757:SF2">
    <property type="entry name" value="BIOFILM ARCHITECTURE MAINTENANCE PROTEIN MBAA"/>
    <property type="match status" value="1"/>
</dbReference>
<evidence type="ECO:0000313" key="5">
    <source>
        <dbReference type="Proteomes" id="UP000216024"/>
    </source>
</evidence>
<dbReference type="InterPro" id="IPR029787">
    <property type="entry name" value="Nucleotide_cyclase"/>
</dbReference>
<comment type="caution">
    <text evidence="4">The sequence shown here is derived from an EMBL/GenBank/DDBJ whole genome shotgun (WGS) entry which is preliminary data.</text>
</comment>
<dbReference type="Gene3D" id="3.30.70.270">
    <property type="match status" value="1"/>
</dbReference>
<dbReference type="FunFam" id="3.30.70.270:FF:000001">
    <property type="entry name" value="Diguanylate cyclase domain protein"/>
    <property type="match status" value="1"/>
</dbReference>
<feature type="domain" description="GGDEF" evidence="3">
    <location>
        <begin position="161"/>
        <end position="291"/>
    </location>
</feature>
<dbReference type="EMBL" id="NIBG01000008">
    <property type="protein sequence ID" value="PAB59246.1"/>
    <property type="molecule type" value="Genomic_DNA"/>
</dbReference>
<dbReference type="Proteomes" id="UP000216024">
    <property type="component" value="Unassembled WGS sequence"/>
</dbReference>
<evidence type="ECO:0000256" key="1">
    <source>
        <dbReference type="SAM" id="Phobius"/>
    </source>
</evidence>
<dbReference type="Gene3D" id="3.20.20.450">
    <property type="entry name" value="EAL domain"/>
    <property type="match status" value="1"/>
</dbReference>
<name>A0A267MI92_9FIRM</name>
<dbReference type="PANTHER" id="PTHR44757">
    <property type="entry name" value="DIGUANYLATE CYCLASE DGCP"/>
    <property type="match status" value="1"/>
</dbReference>
<dbReference type="SMART" id="SM00267">
    <property type="entry name" value="GGDEF"/>
    <property type="match status" value="1"/>
</dbReference>
<evidence type="ECO:0000259" key="3">
    <source>
        <dbReference type="PROSITE" id="PS50887"/>
    </source>
</evidence>
<feature type="transmembrane region" description="Helical" evidence="1">
    <location>
        <begin position="95"/>
        <end position="113"/>
    </location>
</feature>
<dbReference type="PROSITE" id="PS50887">
    <property type="entry name" value="GGDEF"/>
    <property type="match status" value="1"/>
</dbReference>
<feature type="transmembrane region" description="Helical" evidence="1">
    <location>
        <begin position="45"/>
        <end position="74"/>
    </location>
</feature>
<dbReference type="Pfam" id="PF00563">
    <property type="entry name" value="EAL"/>
    <property type="match status" value="1"/>
</dbReference>
<dbReference type="InterPro" id="IPR001633">
    <property type="entry name" value="EAL_dom"/>
</dbReference>
<keyword evidence="1" id="KW-0812">Transmembrane</keyword>
<reference evidence="4 5" key="1">
    <citation type="submission" date="2017-06" db="EMBL/GenBank/DDBJ databases">
        <title>Draft genome sequence of anaerobic fermentative bacterium Anaeromicrobium sediminis DY2726D isolated from West Pacific Ocean sediments.</title>
        <authorList>
            <person name="Zeng X."/>
        </authorList>
    </citation>
    <scope>NUCLEOTIDE SEQUENCE [LARGE SCALE GENOMIC DNA]</scope>
    <source>
        <strain evidence="4 5">DY2726D</strain>
    </source>
</reference>
<proteinExistence type="predicted"/>
<dbReference type="NCBIfam" id="TIGR00254">
    <property type="entry name" value="GGDEF"/>
    <property type="match status" value="1"/>
</dbReference>
<sequence>MEKKTLKKSMKILIGILFGLILVTNFICIKSNLEVDSHDFIIEGTFFIVSVICFLISLESKITYLSIGWALFAISTLNDALDELKFISFPEWQDIIFEEIFLGLGIIFIAYGFSKAIEEKTKLLEKLKYVAFHDCLTDLPNRRFVKEHLTLVVEEALRKNSKMGILFIDLDKFKLINDTLGHYWGDDLLKSVAGTLKEIIKKEDTIGRLGGDEFIIIVQNIEEIESIAKDIINIFKGPFIVREREIHVTCSIGISILSHDAGDGEVLFKNADIAMYKAKEMGRNNYKIYNSTMDEEIRKKIKIEGEIRKALKDREFFLHYQPKVNVRTGKITGLEALVRWNHPKLGLIYPNYFIPIAEETGLIKEIDEHVLELACLQIRKWIDMDLEPISIAVNISAESFNESKFMDKLEFILMNTAIDPSFINIEITETAAMENIEYAHNIMEELKKKKISLSMDDFGKGYSSLSYLKIFPIDVLKIDKLFVDGIGVDKRDESLIKAVVTMAKELGIKIVSEGVETVEQLEFLNKIGCHEYQGYLFSKPVTIEEIEHMMCESGDFRIKSKSV</sequence>
<feature type="domain" description="EAL" evidence="2">
    <location>
        <begin position="300"/>
        <end position="554"/>
    </location>
</feature>
<dbReference type="InterPro" id="IPR000160">
    <property type="entry name" value="GGDEF_dom"/>
</dbReference>
<keyword evidence="5" id="KW-1185">Reference proteome</keyword>
<keyword evidence="1" id="KW-1133">Transmembrane helix</keyword>
<dbReference type="AlphaFoldDB" id="A0A267MI92"/>
<dbReference type="InterPro" id="IPR043128">
    <property type="entry name" value="Rev_trsase/Diguanyl_cyclase"/>
</dbReference>
<dbReference type="PROSITE" id="PS50883">
    <property type="entry name" value="EAL"/>
    <property type="match status" value="1"/>
</dbReference>
<evidence type="ECO:0008006" key="6">
    <source>
        <dbReference type="Google" id="ProtNLM"/>
    </source>
</evidence>
<dbReference type="InterPro" id="IPR035919">
    <property type="entry name" value="EAL_sf"/>
</dbReference>
<dbReference type="CDD" id="cd01948">
    <property type="entry name" value="EAL"/>
    <property type="match status" value="1"/>
</dbReference>
<feature type="transmembrane region" description="Helical" evidence="1">
    <location>
        <begin position="12"/>
        <end position="33"/>
    </location>
</feature>
<dbReference type="CDD" id="cd01949">
    <property type="entry name" value="GGDEF"/>
    <property type="match status" value="1"/>
</dbReference>
<dbReference type="OrthoDB" id="9762141at2"/>
<evidence type="ECO:0000313" key="4">
    <source>
        <dbReference type="EMBL" id="PAB59246.1"/>
    </source>
</evidence>
<dbReference type="FunFam" id="3.20.20.450:FF:000001">
    <property type="entry name" value="Cyclic di-GMP phosphodiesterase yahA"/>
    <property type="match status" value="1"/>
</dbReference>
<protein>
    <recommendedName>
        <fullName evidence="6">Diguanylate cyclase</fullName>
    </recommendedName>
</protein>
<dbReference type="Pfam" id="PF00990">
    <property type="entry name" value="GGDEF"/>
    <property type="match status" value="1"/>
</dbReference>
<gene>
    <name evidence="4" type="ORF">CCE28_10290</name>
</gene>
<organism evidence="4 5">
    <name type="scientific">Anaeromicrobium sediminis</name>
    <dbReference type="NCBI Taxonomy" id="1478221"/>
    <lineage>
        <taxon>Bacteria</taxon>
        <taxon>Bacillati</taxon>
        <taxon>Bacillota</taxon>
        <taxon>Clostridia</taxon>
        <taxon>Peptostreptococcales</taxon>
        <taxon>Thermotaleaceae</taxon>
        <taxon>Anaeromicrobium</taxon>
    </lineage>
</organism>
<accession>A0A267MI92</accession>
<keyword evidence="1" id="KW-0472">Membrane</keyword>
<dbReference type="RefSeq" id="WP_095133624.1">
    <property type="nucleotide sequence ID" value="NZ_NIBG01000008.1"/>
</dbReference>
<evidence type="ECO:0000259" key="2">
    <source>
        <dbReference type="PROSITE" id="PS50883"/>
    </source>
</evidence>
<dbReference type="SMART" id="SM00052">
    <property type="entry name" value="EAL"/>
    <property type="match status" value="1"/>
</dbReference>